<name>A0ABZ1CSR0_9TREE</name>
<gene>
    <name evidence="2" type="ORF">IL334_001715</name>
</gene>
<sequence length="85" mass="9686">MCMIHKSKPQSHNKNDDNTKTKARAKVEQKTRSYSLRPSSKSPTKIFLKFKLPSPPPLIPPSNLKIRFKVPPLAPRNSSFQPMSE</sequence>
<proteinExistence type="predicted"/>
<reference evidence="2 3" key="1">
    <citation type="submission" date="2024-01" db="EMBL/GenBank/DDBJ databases">
        <title>Comparative genomics of Cryptococcus and Kwoniella reveals pathogenesis evolution and contrasting modes of karyotype evolution via chromosome fusion or intercentromeric recombination.</title>
        <authorList>
            <person name="Coelho M.A."/>
            <person name="David-Palma M."/>
            <person name="Shea T."/>
            <person name="Bowers K."/>
            <person name="McGinley-Smith S."/>
            <person name="Mohammad A.W."/>
            <person name="Gnirke A."/>
            <person name="Yurkov A.M."/>
            <person name="Nowrousian M."/>
            <person name="Sun S."/>
            <person name="Cuomo C.A."/>
            <person name="Heitman J."/>
        </authorList>
    </citation>
    <scope>NUCLEOTIDE SEQUENCE [LARGE SCALE GENOMIC DNA]</scope>
    <source>
        <strain evidence="2">CBS 11374</strain>
    </source>
</reference>
<feature type="region of interest" description="Disordered" evidence="1">
    <location>
        <begin position="1"/>
        <end position="41"/>
    </location>
</feature>
<dbReference type="RefSeq" id="XP_062789521.1">
    <property type="nucleotide sequence ID" value="XM_062933470.1"/>
</dbReference>
<feature type="compositionally biased region" description="Polar residues" evidence="1">
    <location>
        <begin position="32"/>
        <end position="41"/>
    </location>
</feature>
<accession>A0ABZ1CSR0</accession>
<protein>
    <submittedName>
        <fullName evidence="2">Uncharacterized protein</fullName>
    </submittedName>
</protein>
<dbReference type="EMBL" id="CP141882">
    <property type="protein sequence ID" value="WRT64781.1"/>
    <property type="molecule type" value="Genomic_DNA"/>
</dbReference>
<keyword evidence="3" id="KW-1185">Reference proteome</keyword>
<organism evidence="2 3">
    <name type="scientific">Kwoniella shivajii</name>
    <dbReference type="NCBI Taxonomy" id="564305"/>
    <lineage>
        <taxon>Eukaryota</taxon>
        <taxon>Fungi</taxon>
        <taxon>Dikarya</taxon>
        <taxon>Basidiomycota</taxon>
        <taxon>Agaricomycotina</taxon>
        <taxon>Tremellomycetes</taxon>
        <taxon>Tremellales</taxon>
        <taxon>Cryptococcaceae</taxon>
        <taxon>Kwoniella</taxon>
    </lineage>
</organism>
<evidence type="ECO:0000256" key="1">
    <source>
        <dbReference type="SAM" id="MobiDB-lite"/>
    </source>
</evidence>
<feature type="compositionally biased region" description="Basic and acidic residues" evidence="1">
    <location>
        <begin position="13"/>
        <end position="31"/>
    </location>
</feature>
<feature type="compositionally biased region" description="Basic residues" evidence="1">
    <location>
        <begin position="1"/>
        <end position="11"/>
    </location>
</feature>
<dbReference type="GeneID" id="87953846"/>
<evidence type="ECO:0000313" key="2">
    <source>
        <dbReference type="EMBL" id="WRT64781.1"/>
    </source>
</evidence>
<evidence type="ECO:0000313" key="3">
    <source>
        <dbReference type="Proteomes" id="UP001329825"/>
    </source>
</evidence>
<dbReference type="Proteomes" id="UP001329825">
    <property type="component" value="Chromosome 2"/>
</dbReference>